<organism evidence="8 9">
    <name type="scientific">Thermodesulforhabdus norvegica</name>
    <dbReference type="NCBI Taxonomy" id="39841"/>
    <lineage>
        <taxon>Bacteria</taxon>
        <taxon>Pseudomonadati</taxon>
        <taxon>Thermodesulfobacteriota</taxon>
        <taxon>Syntrophobacteria</taxon>
        <taxon>Syntrophobacterales</taxon>
        <taxon>Thermodesulforhabdaceae</taxon>
        <taxon>Thermodesulforhabdus</taxon>
    </lineage>
</organism>
<dbReference type="InterPro" id="IPR011010">
    <property type="entry name" value="DNA_brk_join_enz"/>
</dbReference>
<dbReference type="Pfam" id="PF12728">
    <property type="entry name" value="HTH_17"/>
    <property type="match status" value="1"/>
</dbReference>
<evidence type="ECO:0000313" key="9">
    <source>
        <dbReference type="Proteomes" id="UP000199611"/>
    </source>
</evidence>
<proteinExistence type="inferred from homology"/>
<dbReference type="GO" id="GO:0015074">
    <property type="term" value="P:DNA integration"/>
    <property type="evidence" value="ECO:0007669"/>
    <property type="project" value="UniProtKB-KW"/>
</dbReference>
<dbReference type="Pfam" id="PF00589">
    <property type="entry name" value="Phage_integrase"/>
    <property type="match status" value="1"/>
</dbReference>
<dbReference type="GO" id="GO:0003677">
    <property type="term" value="F:DNA binding"/>
    <property type="evidence" value="ECO:0007669"/>
    <property type="project" value="UniProtKB-UniRule"/>
</dbReference>
<dbReference type="PANTHER" id="PTHR30349:SF64">
    <property type="entry name" value="PROPHAGE INTEGRASE INTD-RELATED"/>
    <property type="match status" value="1"/>
</dbReference>
<dbReference type="PROSITE" id="PS51898">
    <property type="entry name" value="TYR_RECOMBINASE"/>
    <property type="match status" value="1"/>
</dbReference>
<feature type="domain" description="Core-binding (CB)" evidence="7">
    <location>
        <begin position="98"/>
        <end position="180"/>
    </location>
</feature>
<sequence>MMEGSSEIMTLEETAKYLKIGKSTLYKMAREGKIPYVKIELGRNNKVIIRLPYNQELINKLKTISGRRWNPKEKYWEVPYDENLISKLQALFGENLVVDPYFYLMPLQKELLIRKYSKRTIKSYMKYNRDFLLFAGKKPEEIENDDIKKYLYYMVEQKKVATSTLNIVINALRFFYGEVLNKRFIYEVKRPKKDKKLPVVLSRGEVMKILQSPSNIKHKAILTLVYSAGLRVGEVVRLKPEDIDSDRKLIHIRGSKGRKDRYTLLSDIALKILTQVFHFL</sequence>
<reference evidence="8 9" key="1">
    <citation type="submission" date="2016-10" db="EMBL/GenBank/DDBJ databases">
        <authorList>
            <person name="de Groot N.N."/>
        </authorList>
    </citation>
    <scope>NUCLEOTIDE SEQUENCE [LARGE SCALE GENOMIC DNA]</scope>
    <source>
        <strain evidence="8 9">DSM 9990</strain>
    </source>
</reference>
<evidence type="ECO:0000259" key="7">
    <source>
        <dbReference type="PROSITE" id="PS51900"/>
    </source>
</evidence>
<comment type="similarity">
    <text evidence="1">Belongs to the 'phage' integrase family.</text>
</comment>
<dbReference type="Gene3D" id="1.10.443.10">
    <property type="entry name" value="Intergrase catalytic core"/>
    <property type="match status" value="1"/>
</dbReference>
<evidence type="ECO:0000259" key="6">
    <source>
        <dbReference type="PROSITE" id="PS51898"/>
    </source>
</evidence>
<evidence type="ECO:0000256" key="5">
    <source>
        <dbReference type="PROSITE-ProRule" id="PRU01248"/>
    </source>
</evidence>
<dbReference type="EMBL" id="FOUU01000008">
    <property type="protein sequence ID" value="SFM96188.1"/>
    <property type="molecule type" value="Genomic_DNA"/>
</dbReference>
<keyword evidence="3 5" id="KW-0238">DNA-binding</keyword>
<dbReference type="OrthoDB" id="9798171at2"/>
<accession>A0A1I4V4U0</accession>
<dbReference type="Gene3D" id="1.10.150.130">
    <property type="match status" value="1"/>
</dbReference>
<dbReference type="Pfam" id="PF13495">
    <property type="entry name" value="Phage_int_SAM_4"/>
    <property type="match status" value="1"/>
</dbReference>
<dbReference type="PROSITE" id="PS51900">
    <property type="entry name" value="CB"/>
    <property type="match status" value="1"/>
</dbReference>
<dbReference type="InterPro" id="IPR013762">
    <property type="entry name" value="Integrase-like_cat_sf"/>
</dbReference>
<evidence type="ECO:0000256" key="1">
    <source>
        <dbReference type="ARBA" id="ARBA00008857"/>
    </source>
</evidence>
<protein>
    <submittedName>
        <fullName evidence="8">DNA binding domain-containing protein, excisionase family</fullName>
    </submittedName>
</protein>
<dbReference type="InterPro" id="IPR050090">
    <property type="entry name" value="Tyrosine_recombinase_XerCD"/>
</dbReference>
<dbReference type="InterPro" id="IPR002104">
    <property type="entry name" value="Integrase_catalytic"/>
</dbReference>
<dbReference type="InterPro" id="IPR004107">
    <property type="entry name" value="Integrase_SAM-like_N"/>
</dbReference>
<keyword evidence="9" id="KW-1185">Reference proteome</keyword>
<dbReference type="PANTHER" id="PTHR30349">
    <property type="entry name" value="PHAGE INTEGRASE-RELATED"/>
    <property type="match status" value="1"/>
</dbReference>
<dbReference type="SUPFAM" id="SSF56349">
    <property type="entry name" value="DNA breaking-rejoining enzymes"/>
    <property type="match status" value="1"/>
</dbReference>
<dbReference type="Proteomes" id="UP000199611">
    <property type="component" value="Unassembled WGS sequence"/>
</dbReference>
<keyword evidence="4" id="KW-0233">DNA recombination</keyword>
<name>A0A1I4V4U0_9BACT</name>
<dbReference type="GO" id="GO:0006310">
    <property type="term" value="P:DNA recombination"/>
    <property type="evidence" value="ECO:0007669"/>
    <property type="project" value="UniProtKB-KW"/>
</dbReference>
<dbReference type="STRING" id="39841.SAMN05660836_02106"/>
<dbReference type="InterPro" id="IPR044068">
    <property type="entry name" value="CB"/>
</dbReference>
<keyword evidence="2" id="KW-0229">DNA integration</keyword>
<dbReference type="RefSeq" id="WP_093395647.1">
    <property type="nucleotide sequence ID" value="NZ_FOUU01000008.1"/>
</dbReference>
<gene>
    <name evidence="8" type="ORF">SAMN05660836_02106</name>
</gene>
<dbReference type="NCBIfam" id="TIGR01764">
    <property type="entry name" value="excise"/>
    <property type="match status" value="1"/>
</dbReference>
<evidence type="ECO:0000313" key="8">
    <source>
        <dbReference type="EMBL" id="SFM96188.1"/>
    </source>
</evidence>
<evidence type="ECO:0000256" key="4">
    <source>
        <dbReference type="ARBA" id="ARBA00023172"/>
    </source>
</evidence>
<dbReference type="AlphaFoldDB" id="A0A1I4V4U0"/>
<dbReference type="InterPro" id="IPR010998">
    <property type="entry name" value="Integrase_recombinase_N"/>
</dbReference>
<feature type="domain" description="Tyr recombinase" evidence="6">
    <location>
        <begin position="196"/>
        <end position="280"/>
    </location>
</feature>
<evidence type="ECO:0000256" key="2">
    <source>
        <dbReference type="ARBA" id="ARBA00022908"/>
    </source>
</evidence>
<dbReference type="InterPro" id="IPR010093">
    <property type="entry name" value="SinI_DNA-bd"/>
</dbReference>
<dbReference type="InterPro" id="IPR041657">
    <property type="entry name" value="HTH_17"/>
</dbReference>
<evidence type="ECO:0000256" key="3">
    <source>
        <dbReference type="ARBA" id="ARBA00023125"/>
    </source>
</evidence>